<keyword evidence="6" id="KW-1133">Transmembrane helix</keyword>
<dbReference type="EMBL" id="LBTR01000018">
    <property type="protein sequence ID" value="KKQ45160.1"/>
    <property type="molecule type" value="Genomic_DNA"/>
</dbReference>
<feature type="domain" description="Thioredoxin" evidence="7">
    <location>
        <begin position="40"/>
        <end position="279"/>
    </location>
</feature>
<dbReference type="SUPFAM" id="SSF52833">
    <property type="entry name" value="Thioredoxin-like"/>
    <property type="match status" value="1"/>
</dbReference>
<evidence type="ECO:0000313" key="9">
    <source>
        <dbReference type="Proteomes" id="UP000034603"/>
    </source>
</evidence>
<dbReference type="GO" id="GO:0016491">
    <property type="term" value="F:oxidoreductase activity"/>
    <property type="evidence" value="ECO:0007669"/>
    <property type="project" value="UniProtKB-KW"/>
</dbReference>
<dbReference type="AlphaFoldDB" id="A0A0G0I2M7"/>
<name>A0A0G0I2M7_9BACT</name>
<keyword evidence="5" id="KW-0676">Redox-active center</keyword>
<dbReference type="InterPro" id="IPR013766">
    <property type="entry name" value="Thioredoxin_domain"/>
</dbReference>
<keyword evidence="4" id="KW-1015">Disulfide bond</keyword>
<evidence type="ECO:0000256" key="4">
    <source>
        <dbReference type="ARBA" id="ARBA00023157"/>
    </source>
</evidence>
<evidence type="ECO:0000256" key="3">
    <source>
        <dbReference type="ARBA" id="ARBA00023002"/>
    </source>
</evidence>
<accession>A0A0G0I2M7</accession>
<dbReference type="InterPro" id="IPR012336">
    <property type="entry name" value="Thioredoxin-like_fold"/>
</dbReference>
<dbReference type="Gene3D" id="3.40.30.10">
    <property type="entry name" value="Glutaredoxin"/>
    <property type="match status" value="1"/>
</dbReference>
<dbReference type="InterPro" id="IPR036249">
    <property type="entry name" value="Thioredoxin-like_sf"/>
</dbReference>
<evidence type="ECO:0000256" key="2">
    <source>
        <dbReference type="ARBA" id="ARBA00022729"/>
    </source>
</evidence>
<proteinExistence type="inferred from homology"/>
<sequence length="279" mass="30252">MEEKVKRSGSALERFVPILLLVSIGLAFAVGVLWQKVSGLEKGKTTTPTTTNTTDTTDVTAQQPKLTLDQVKNLFKEDVIKFGKDSSKLILVEVSDTSCPYCHVASGKNPELNRKIDEDSQGRTQFKLVSDGGTYVAPVVEFKKLIDQGKASFVYIYSPGHGNGEMGAQALYCANEKGKFWAAHDLLMTNKAYDLLNNTVKNDKSKSGDLATFLASAVDSGFMKTCLESGKYVERIKKDVALATSLGAQGTPFFAVNENTFPGAYSFDAMKSAVDTALK</sequence>
<evidence type="ECO:0000256" key="6">
    <source>
        <dbReference type="SAM" id="Phobius"/>
    </source>
</evidence>
<reference evidence="8 9" key="1">
    <citation type="journal article" date="2015" name="Nature">
        <title>rRNA introns, odd ribosomes, and small enigmatic genomes across a large radiation of phyla.</title>
        <authorList>
            <person name="Brown C.T."/>
            <person name="Hug L.A."/>
            <person name="Thomas B.C."/>
            <person name="Sharon I."/>
            <person name="Castelle C.J."/>
            <person name="Singh A."/>
            <person name="Wilkins M.J."/>
            <person name="Williams K.H."/>
            <person name="Banfield J.F."/>
        </authorList>
    </citation>
    <scope>NUCLEOTIDE SEQUENCE [LARGE SCALE GENOMIC DNA]</scope>
</reference>
<dbReference type="PANTHER" id="PTHR13887">
    <property type="entry name" value="GLUTATHIONE S-TRANSFERASE KAPPA"/>
    <property type="match status" value="1"/>
</dbReference>
<evidence type="ECO:0000313" key="8">
    <source>
        <dbReference type="EMBL" id="KKQ45160.1"/>
    </source>
</evidence>
<keyword evidence="6" id="KW-0472">Membrane</keyword>
<evidence type="ECO:0000259" key="7">
    <source>
        <dbReference type="PROSITE" id="PS51352"/>
    </source>
</evidence>
<protein>
    <submittedName>
        <fullName evidence="8">DSBA-like protein thioredoxin domain-containing protein</fullName>
    </submittedName>
</protein>
<keyword evidence="6" id="KW-0812">Transmembrane</keyword>
<dbReference type="Proteomes" id="UP000034603">
    <property type="component" value="Unassembled WGS sequence"/>
</dbReference>
<feature type="transmembrane region" description="Helical" evidence="6">
    <location>
        <begin position="15"/>
        <end position="34"/>
    </location>
</feature>
<comment type="similarity">
    <text evidence="1">Belongs to the thioredoxin family. DsbA subfamily.</text>
</comment>
<keyword evidence="2" id="KW-0732">Signal</keyword>
<organism evidence="8 9">
    <name type="scientific">Candidatus Woesebacteria bacterium GW2011_GWA1_37_8</name>
    <dbReference type="NCBI Taxonomy" id="1618546"/>
    <lineage>
        <taxon>Bacteria</taxon>
        <taxon>Candidatus Woeseibacteriota</taxon>
    </lineage>
</organism>
<keyword evidence="3" id="KW-0560">Oxidoreductase</keyword>
<dbReference type="Pfam" id="PF13462">
    <property type="entry name" value="Thioredoxin_4"/>
    <property type="match status" value="1"/>
</dbReference>
<evidence type="ECO:0000256" key="1">
    <source>
        <dbReference type="ARBA" id="ARBA00005791"/>
    </source>
</evidence>
<gene>
    <name evidence="8" type="ORF">US62_C0018G0010</name>
</gene>
<dbReference type="PANTHER" id="PTHR13887:SF14">
    <property type="entry name" value="DISULFIDE BOND FORMATION PROTEIN D"/>
    <property type="match status" value="1"/>
</dbReference>
<evidence type="ECO:0000256" key="5">
    <source>
        <dbReference type="ARBA" id="ARBA00023284"/>
    </source>
</evidence>
<dbReference type="PROSITE" id="PS51352">
    <property type="entry name" value="THIOREDOXIN_2"/>
    <property type="match status" value="1"/>
</dbReference>
<comment type="caution">
    <text evidence="8">The sequence shown here is derived from an EMBL/GenBank/DDBJ whole genome shotgun (WGS) entry which is preliminary data.</text>
</comment>